<geneLocation type="plasmid" evidence="2 3">
    <name>1</name>
</geneLocation>
<dbReference type="AlphaFoldDB" id="W0RPJ7"/>
<protein>
    <submittedName>
        <fullName evidence="2">Proline racemase</fullName>
    </submittedName>
</protein>
<gene>
    <name evidence="2" type="ORF">J421_4877</name>
</gene>
<proteinExistence type="inferred from homology"/>
<dbReference type="SUPFAM" id="SSF54506">
    <property type="entry name" value="Diaminopimelate epimerase-like"/>
    <property type="match status" value="1"/>
</dbReference>
<dbReference type="Proteomes" id="UP000019151">
    <property type="component" value="Plasmid 1"/>
</dbReference>
<sequence>MPSVERGASSLERIHVVDSHTEGEPTRVVIDGWPLPDGATMAERRDVLRSRFDHLRRGVVREPRGSDAVVGALLTPPVNEGSAAGIVFFNNGTYLGMCGHGLIGVVRTLEHLGRLTVGTHQFDTPVGTVRAELAADGTVTIENVPARLHARDVSVEVPGYGTVTGDVAYGGNWFFITHAHPVAVDVANVRELTRFTQAVQDALDAAGLSRVDGGGAIDHIEISAESEQADCRNFVLCSGGEYDRSPCGTGTSAKLATLHARGELAVGQPWRQEGIAGGVFTGWLAPNDAGEIVPFVRGTAYVTAESTLILDPRDPFRFGIGG</sequence>
<dbReference type="EMBL" id="CP007129">
    <property type="protein sequence ID" value="AHG92412.1"/>
    <property type="molecule type" value="Genomic_DNA"/>
</dbReference>
<dbReference type="PANTHER" id="PTHR33442:SF1">
    <property type="entry name" value="TRANS-3-HYDROXY-L-PROLINE DEHYDRATASE"/>
    <property type="match status" value="1"/>
</dbReference>
<keyword evidence="3" id="KW-1185">Reference proteome</keyword>
<dbReference type="InterPro" id="IPR008794">
    <property type="entry name" value="Pro_racemase_fam"/>
</dbReference>
<dbReference type="PATRIC" id="fig|861299.3.peg.4931"/>
<dbReference type="PANTHER" id="PTHR33442">
    <property type="entry name" value="TRANS-3-HYDROXY-L-PROLINE DEHYDRATASE"/>
    <property type="match status" value="1"/>
</dbReference>
<dbReference type="SFLD" id="SFLDS00028">
    <property type="entry name" value="Proline_Racemase"/>
    <property type="match status" value="1"/>
</dbReference>
<dbReference type="HOGENOM" id="CLU_036729_1_0_0"/>
<dbReference type="PIRSF" id="PIRSF029792">
    <property type="entry name" value="Pro_racemase"/>
    <property type="match status" value="1"/>
</dbReference>
<organism evidence="2 3">
    <name type="scientific">Gemmatirosa kalamazoonensis</name>
    <dbReference type="NCBI Taxonomy" id="861299"/>
    <lineage>
        <taxon>Bacteria</taxon>
        <taxon>Pseudomonadati</taxon>
        <taxon>Gemmatimonadota</taxon>
        <taxon>Gemmatimonadia</taxon>
        <taxon>Gemmatimonadales</taxon>
        <taxon>Gemmatimonadaceae</taxon>
        <taxon>Gemmatirosa</taxon>
    </lineage>
</organism>
<dbReference type="KEGG" id="gba:J421_4877"/>
<dbReference type="Pfam" id="PF05544">
    <property type="entry name" value="Pro_racemase"/>
    <property type="match status" value="1"/>
</dbReference>
<dbReference type="OrthoDB" id="181267at2"/>
<name>W0RPJ7_9BACT</name>
<keyword evidence="2" id="KW-0614">Plasmid</keyword>
<reference evidence="2 3" key="1">
    <citation type="journal article" date="2014" name="Genome Announc.">
        <title>Genome Sequence and Methylome of Soil Bacterium Gemmatirosa kalamazoonensis KBS708T, a Member of the Rarely Cultivated Gemmatimonadetes Phylum.</title>
        <authorList>
            <person name="Debruyn J.M."/>
            <person name="Radosevich M."/>
            <person name="Wommack K.E."/>
            <person name="Polson S.W."/>
            <person name="Hauser L.J."/>
            <person name="Fawaz M.N."/>
            <person name="Korlach J."/>
            <person name="Tsai Y.C."/>
        </authorList>
    </citation>
    <scope>NUCLEOTIDE SEQUENCE [LARGE SCALE GENOMIC DNA]</scope>
    <source>
        <strain evidence="2 3">KBS708</strain>
        <plasmid evidence="3">Plasmid 1</plasmid>
    </source>
</reference>
<dbReference type="Gene3D" id="3.10.310.10">
    <property type="entry name" value="Diaminopimelate Epimerase, Chain A, domain 1"/>
    <property type="match status" value="2"/>
</dbReference>
<evidence type="ECO:0000256" key="1">
    <source>
        <dbReference type="ARBA" id="ARBA00007529"/>
    </source>
</evidence>
<evidence type="ECO:0000313" key="2">
    <source>
        <dbReference type="EMBL" id="AHG92412.1"/>
    </source>
</evidence>
<dbReference type="FunFam" id="3.10.310.10:FF:000003">
    <property type="entry name" value="Proline racemase"/>
    <property type="match status" value="1"/>
</dbReference>
<dbReference type="InParanoid" id="W0RPJ7"/>
<dbReference type="RefSeq" id="WP_025413754.1">
    <property type="nucleotide sequence ID" value="NZ_CP007129.1"/>
</dbReference>
<evidence type="ECO:0000313" key="3">
    <source>
        <dbReference type="Proteomes" id="UP000019151"/>
    </source>
</evidence>
<comment type="similarity">
    <text evidence="1">Belongs to the proline racemase family.</text>
</comment>
<accession>W0RPJ7</accession>